<feature type="transmembrane region" description="Helical" evidence="7">
    <location>
        <begin position="161"/>
        <end position="185"/>
    </location>
</feature>
<evidence type="ECO:0000313" key="9">
    <source>
        <dbReference type="EMBL" id="GCE15488.1"/>
    </source>
</evidence>
<comment type="subcellular location">
    <subcellularLocation>
        <location evidence="1 7">Cell membrane</location>
        <topology evidence="1 7">Multi-pass membrane protein</topology>
    </subcellularLocation>
</comment>
<keyword evidence="3" id="KW-1003">Cell membrane</keyword>
<dbReference type="PANTHER" id="PTHR43744:SF9">
    <property type="entry name" value="POLYGALACTURONAN_RHAMNOGALACTURONAN TRANSPORT SYSTEM PERMEASE PROTEIN YTCP"/>
    <property type="match status" value="1"/>
</dbReference>
<evidence type="ECO:0000259" key="8">
    <source>
        <dbReference type="PROSITE" id="PS50928"/>
    </source>
</evidence>
<accession>A0A402A8R3</accession>
<evidence type="ECO:0000256" key="2">
    <source>
        <dbReference type="ARBA" id="ARBA00022448"/>
    </source>
</evidence>
<protein>
    <submittedName>
        <fullName evidence="9">Sugar ABC transporter permease</fullName>
    </submittedName>
</protein>
<evidence type="ECO:0000256" key="4">
    <source>
        <dbReference type="ARBA" id="ARBA00022692"/>
    </source>
</evidence>
<evidence type="ECO:0000256" key="7">
    <source>
        <dbReference type="RuleBase" id="RU363032"/>
    </source>
</evidence>
<dbReference type="Proteomes" id="UP000287352">
    <property type="component" value="Unassembled WGS sequence"/>
</dbReference>
<feature type="transmembrane region" description="Helical" evidence="7">
    <location>
        <begin position="33"/>
        <end position="55"/>
    </location>
</feature>
<keyword evidence="5 7" id="KW-1133">Transmembrane helix</keyword>
<feature type="transmembrane region" description="Helical" evidence="7">
    <location>
        <begin position="102"/>
        <end position="121"/>
    </location>
</feature>
<comment type="caution">
    <text evidence="9">The sequence shown here is derived from an EMBL/GenBank/DDBJ whole genome shotgun (WGS) entry which is preliminary data.</text>
</comment>
<dbReference type="InterPro" id="IPR035906">
    <property type="entry name" value="MetI-like_sf"/>
</dbReference>
<dbReference type="InterPro" id="IPR000515">
    <property type="entry name" value="MetI-like"/>
</dbReference>
<dbReference type="PANTHER" id="PTHR43744">
    <property type="entry name" value="ABC TRANSPORTER PERMEASE PROTEIN MG189-RELATED-RELATED"/>
    <property type="match status" value="1"/>
</dbReference>
<feature type="transmembrane region" description="Helical" evidence="7">
    <location>
        <begin position="133"/>
        <end position="155"/>
    </location>
</feature>
<dbReference type="AlphaFoldDB" id="A0A402A8R3"/>
<organism evidence="9 10">
    <name type="scientific">Tengunoibacter tsumagoiensis</name>
    <dbReference type="NCBI Taxonomy" id="2014871"/>
    <lineage>
        <taxon>Bacteria</taxon>
        <taxon>Bacillati</taxon>
        <taxon>Chloroflexota</taxon>
        <taxon>Ktedonobacteria</taxon>
        <taxon>Ktedonobacterales</taxon>
        <taxon>Dictyobacteraceae</taxon>
        <taxon>Tengunoibacter</taxon>
    </lineage>
</organism>
<gene>
    <name evidence="9" type="ORF">KTT_53470</name>
</gene>
<sequence length="320" mass="36030">MVAQKWQQDIITKKGQRPEKKAPKLKKRRFDDIVISLFVYATLIFVAFTTLYPFWNALVISFNDGFDAANGGITVWPRVFTLDNYRLVFADSRLLNSLGISIARTAVGTLISMVVTGMMGYALSKKYLIGRKLYMTLCIITLYFGGGLIPTYLLIRNLGMINTFWVLVLPSAVNIWNMIIFRTFFQNLPTSLEESARVDGCNHITMFLRIVFPLSSPVFATLGLFTAVTYWNSWFDASIYITRDNLLPMQNLLINIINSAIPPDQMRQIGGAAGNVHMAGVTQRSLMMATMMIAVLPIVLAYPFIQKYFVKGVLVGSLKE</sequence>
<keyword evidence="10" id="KW-1185">Reference proteome</keyword>
<reference evidence="10" key="1">
    <citation type="submission" date="2018-12" db="EMBL/GenBank/DDBJ databases">
        <title>Tengunoibacter tsumagoiensis gen. nov., sp. nov., Dictyobacter kobayashii sp. nov., D. alpinus sp. nov., and D. joshuensis sp. nov. and description of Dictyobacteraceae fam. nov. within the order Ktedonobacterales isolated from Tengu-no-mugimeshi.</title>
        <authorList>
            <person name="Wang C.M."/>
            <person name="Zheng Y."/>
            <person name="Sakai Y."/>
            <person name="Toyoda A."/>
            <person name="Minakuchi Y."/>
            <person name="Abe K."/>
            <person name="Yokota A."/>
            <person name="Yabe S."/>
        </authorList>
    </citation>
    <scope>NUCLEOTIDE SEQUENCE [LARGE SCALE GENOMIC DNA]</scope>
    <source>
        <strain evidence="10">Uno3</strain>
    </source>
</reference>
<dbReference type="GO" id="GO:0055085">
    <property type="term" value="P:transmembrane transport"/>
    <property type="evidence" value="ECO:0007669"/>
    <property type="project" value="InterPro"/>
</dbReference>
<feature type="transmembrane region" description="Helical" evidence="7">
    <location>
        <begin position="286"/>
        <end position="305"/>
    </location>
</feature>
<dbReference type="CDD" id="cd06261">
    <property type="entry name" value="TM_PBP2"/>
    <property type="match status" value="1"/>
</dbReference>
<keyword evidence="4 7" id="KW-0812">Transmembrane</keyword>
<evidence type="ECO:0000256" key="1">
    <source>
        <dbReference type="ARBA" id="ARBA00004651"/>
    </source>
</evidence>
<evidence type="ECO:0000256" key="6">
    <source>
        <dbReference type="ARBA" id="ARBA00023136"/>
    </source>
</evidence>
<name>A0A402A8R3_9CHLR</name>
<keyword evidence="2 7" id="KW-0813">Transport</keyword>
<keyword evidence="6 7" id="KW-0472">Membrane</keyword>
<dbReference type="SUPFAM" id="SSF161098">
    <property type="entry name" value="MetI-like"/>
    <property type="match status" value="1"/>
</dbReference>
<evidence type="ECO:0000313" key="10">
    <source>
        <dbReference type="Proteomes" id="UP000287352"/>
    </source>
</evidence>
<dbReference type="GO" id="GO:0005886">
    <property type="term" value="C:plasma membrane"/>
    <property type="evidence" value="ECO:0007669"/>
    <property type="project" value="UniProtKB-SubCell"/>
</dbReference>
<proteinExistence type="inferred from homology"/>
<feature type="domain" description="ABC transmembrane type-1" evidence="8">
    <location>
        <begin position="98"/>
        <end position="305"/>
    </location>
</feature>
<evidence type="ECO:0000256" key="5">
    <source>
        <dbReference type="ARBA" id="ARBA00022989"/>
    </source>
</evidence>
<dbReference type="OrthoDB" id="157184at2"/>
<dbReference type="EMBL" id="BIFR01000002">
    <property type="protein sequence ID" value="GCE15488.1"/>
    <property type="molecule type" value="Genomic_DNA"/>
</dbReference>
<dbReference type="Gene3D" id="1.10.3720.10">
    <property type="entry name" value="MetI-like"/>
    <property type="match status" value="1"/>
</dbReference>
<feature type="transmembrane region" description="Helical" evidence="7">
    <location>
        <begin position="206"/>
        <end position="231"/>
    </location>
</feature>
<comment type="similarity">
    <text evidence="7">Belongs to the binding-protein-dependent transport system permease family.</text>
</comment>
<dbReference type="Pfam" id="PF00528">
    <property type="entry name" value="BPD_transp_1"/>
    <property type="match status" value="1"/>
</dbReference>
<dbReference type="PROSITE" id="PS50928">
    <property type="entry name" value="ABC_TM1"/>
    <property type="match status" value="1"/>
</dbReference>
<evidence type="ECO:0000256" key="3">
    <source>
        <dbReference type="ARBA" id="ARBA00022475"/>
    </source>
</evidence>